<accession>A0ACD1ACU3</accession>
<proteinExistence type="predicted"/>
<keyword evidence="2" id="KW-1185">Reference proteome</keyword>
<name>A0ACD1ACU3_9FIRM</name>
<protein>
    <submittedName>
        <fullName evidence="1">Uncharacterized protein</fullName>
    </submittedName>
</protein>
<evidence type="ECO:0000313" key="2">
    <source>
        <dbReference type="Proteomes" id="UP000594014"/>
    </source>
</evidence>
<sequence length="205" mass="22525">MKKIILFLLMVFLLTSCGEGGESQEASQDNQIGQLQEEIAERKIEEPQKEIISAETSSETSAGTLSQKNAVSMAKDYLESSNFSQSGLIEQLIFEGFSEDDAAYAVSRLDVNWREQAATMAKGYLESSNFSQSGLREQLEFEGFSEDDANYAVSRLDVNWSEQAAAMAEGYLESSSFSRSGLIEQLIFEGFSEGDATYAADKAGF</sequence>
<evidence type="ECO:0000313" key="1">
    <source>
        <dbReference type="EMBL" id="QOX64206.1"/>
    </source>
</evidence>
<organism evidence="1 2">
    <name type="scientific">Anoxybacterium hadale</name>
    <dbReference type="NCBI Taxonomy" id="3408580"/>
    <lineage>
        <taxon>Bacteria</taxon>
        <taxon>Bacillati</taxon>
        <taxon>Bacillota</taxon>
        <taxon>Clostridia</taxon>
        <taxon>Peptostreptococcales</taxon>
        <taxon>Anaerovoracaceae</taxon>
        <taxon>Anoxybacterium</taxon>
    </lineage>
</organism>
<dbReference type="Proteomes" id="UP000594014">
    <property type="component" value="Chromosome"/>
</dbReference>
<reference evidence="1" key="1">
    <citation type="submission" date="2019-08" db="EMBL/GenBank/DDBJ databases">
        <title>Genome sequence of Clostridiales bacterium MT110.</title>
        <authorList>
            <person name="Cao J."/>
        </authorList>
    </citation>
    <scope>NUCLEOTIDE SEQUENCE</scope>
    <source>
        <strain evidence="1">MT110</strain>
    </source>
</reference>
<gene>
    <name evidence="1" type="ORF">FRZ06_13090</name>
</gene>
<dbReference type="EMBL" id="CP042469">
    <property type="protein sequence ID" value="QOX64206.1"/>
    <property type="molecule type" value="Genomic_DNA"/>
</dbReference>